<dbReference type="EMBL" id="JAHKNI010000002">
    <property type="protein sequence ID" value="MBU3061800.1"/>
    <property type="molecule type" value="Genomic_DNA"/>
</dbReference>
<reference evidence="2 3" key="1">
    <citation type="submission" date="2021-06" db="EMBL/GenBank/DDBJ databases">
        <title>Actinomycetes sequencing.</title>
        <authorList>
            <person name="Shan Q."/>
        </authorList>
    </citation>
    <scope>NUCLEOTIDE SEQUENCE [LARGE SCALE GENOMIC DNA]</scope>
    <source>
        <strain evidence="2 3">NEAU-G5</strain>
    </source>
</reference>
<dbReference type="Proteomes" id="UP000733379">
    <property type="component" value="Unassembled WGS sequence"/>
</dbReference>
<keyword evidence="3" id="KW-1185">Reference proteome</keyword>
<sequence length="198" mass="20086">MAIGLLSPGAASADAFVALPPGHIDSHGIRISSTGEHAVVSPSLAANGAGRVAWVSGDVTAEIDTPPGAVGPNNGAQNNPGTNDSSTHGSSGLTVGYIVGCQVQLLNTPVGATLAFDNAIPTIGGNATIPIAPGQVKWVQINNIDMTKSGTYHISYQDVSMNIENCGGFAQARQFSVVEIIGPDYGKTTLYGQPFSIG</sequence>
<evidence type="ECO:0000313" key="3">
    <source>
        <dbReference type="Proteomes" id="UP000733379"/>
    </source>
</evidence>
<gene>
    <name evidence="2" type="ORF">KO481_09720</name>
</gene>
<feature type="compositionally biased region" description="Polar residues" evidence="1">
    <location>
        <begin position="74"/>
        <end position="89"/>
    </location>
</feature>
<evidence type="ECO:0000256" key="1">
    <source>
        <dbReference type="SAM" id="MobiDB-lite"/>
    </source>
</evidence>
<comment type="caution">
    <text evidence="2">The sequence shown here is derived from an EMBL/GenBank/DDBJ whole genome shotgun (WGS) entry which is preliminary data.</text>
</comment>
<accession>A0ABS6AW82</accession>
<evidence type="ECO:0000313" key="2">
    <source>
        <dbReference type="EMBL" id="MBU3061800.1"/>
    </source>
</evidence>
<protein>
    <submittedName>
        <fullName evidence="2">MspA family porin</fullName>
    </submittedName>
</protein>
<organism evidence="2 3">
    <name type="scientific">Nocardia albiluteola</name>
    <dbReference type="NCBI Taxonomy" id="2842303"/>
    <lineage>
        <taxon>Bacteria</taxon>
        <taxon>Bacillati</taxon>
        <taxon>Actinomycetota</taxon>
        <taxon>Actinomycetes</taxon>
        <taxon>Mycobacteriales</taxon>
        <taxon>Nocardiaceae</taxon>
        <taxon>Nocardia</taxon>
    </lineage>
</organism>
<dbReference type="Pfam" id="PF09203">
    <property type="entry name" value="MspA"/>
    <property type="match status" value="1"/>
</dbReference>
<feature type="region of interest" description="Disordered" evidence="1">
    <location>
        <begin position="63"/>
        <end position="89"/>
    </location>
</feature>
<dbReference type="InterPro" id="IPR015286">
    <property type="entry name" value="Porin_fam_mycobact-type"/>
</dbReference>
<proteinExistence type="predicted"/>
<name>A0ABS6AW82_9NOCA</name>